<feature type="coiled-coil region" evidence="6">
    <location>
        <begin position="81"/>
        <end position="108"/>
    </location>
</feature>
<dbReference type="EMBL" id="NIPW01000047">
    <property type="protein sequence ID" value="OWJ75013.1"/>
    <property type="molecule type" value="Genomic_DNA"/>
</dbReference>
<feature type="region of interest" description="Disordered" evidence="7">
    <location>
        <begin position="126"/>
        <end position="160"/>
    </location>
</feature>
<dbReference type="GO" id="GO:0003700">
    <property type="term" value="F:DNA-binding transcription factor activity"/>
    <property type="evidence" value="ECO:0007669"/>
    <property type="project" value="InterPro"/>
</dbReference>
<accession>A0A212A781</accession>
<dbReference type="Gene3D" id="1.10.1660.10">
    <property type="match status" value="1"/>
</dbReference>
<sequence>MNIGQAAEASGVSAKMIRYYEQTGLIRAADRKSSGYRDYSEQDVHVLQFIRKSRDLGFSVTEIAELLQLWQDRSRHSADVKRIALIQIERLNSKVQELKQMAATLEKLASCCSGDNRPDCPILEGLEKASPPLSQETPSLKHRGAVEALNQPKASFQGNS</sequence>
<evidence type="ECO:0000256" key="5">
    <source>
        <dbReference type="ARBA" id="ARBA00023163"/>
    </source>
</evidence>
<evidence type="ECO:0000313" key="10">
    <source>
        <dbReference type="Proteomes" id="UP000196878"/>
    </source>
</evidence>
<evidence type="ECO:0000313" key="9">
    <source>
        <dbReference type="EMBL" id="OWJ75013.1"/>
    </source>
</evidence>
<evidence type="ECO:0000256" key="6">
    <source>
        <dbReference type="SAM" id="Coils"/>
    </source>
</evidence>
<proteinExistence type="predicted"/>
<gene>
    <name evidence="9" type="primary">cueR</name>
    <name evidence="9" type="ORF">CDV49_18275</name>
</gene>
<keyword evidence="10" id="KW-1185">Reference proteome</keyword>
<dbReference type="GO" id="GO:0045893">
    <property type="term" value="P:positive regulation of DNA-templated transcription"/>
    <property type="evidence" value="ECO:0007669"/>
    <property type="project" value="InterPro"/>
</dbReference>
<keyword evidence="4" id="KW-0238">DNA-binding</keyword>
<dbReference type="Pfam" id="PF13411">
    <property type="entry name" value="MerR_1"/>
    <property type="match status" value="1"/>
</dbReference>
<dbReference type="OrthoDB" id="9802944at2"/>
<feature type="domain" description="HTH merR-type" evidence="8">
    <location>
        <begin position="1"/>
        <end position="69"/>
    </location>
</feature>
<dbReference type="InterPro" id="IPR047057">
    <property type="entry name" value="MerR_fam"/>
</dbReference>
<keyword evidence="3" id="KW-0805">Transcription regulation</keyword>
<comment type="subcellular location">
    <subcellularLocation>
        <location evidence="1">Cytoplasm</location>
    </subcellularLocation>
</comment>
<dbReference type="PROSITE" id="PS50937">
    <property type="entry name" value="HTH_MERR_2"/>
    <property type="match status" value="1"/>
</dbReference>
<dbReference type="NCBIfam" id="TIGR02044">
    <property type="entry name" value="CueR"/>
    <property type="match status" value="1"/>
</dbReference>
<dbReference type="Proteomes" id="UP000196878">
    <property type="component" value="Unassembled WGS sequence"/>
</dbReference>
<keyword evidence="5" id="KW-0804">Transcription</keyword>
<organism evidence="9 10">
    <name type="scientific">Haematobacter genomosp. 1</name>
    <dbReference type="NCBI Taxonomy" id="366618"/>
    <lineage>
        <taxon>Bacteria</taxon>
        <taxon>Pseudomonadati</taxon>
        <taxon>Pseudomonadota</taxon>
        <taxon>Alphaproteobacteria</taxon>
        <taxon>Rhodobacterales</taxon>
        <taxon>Paracoccaceae</taxon>
        <taxon>Haematobacter</taxon>
    </lineage>
</organism>
<dbReference type="InterPro" id="IPR009061">
    <property type="entry name" value="DNA-bd_dom_put_sf"/>
</dbReference>
<keyword evidence="2" id="KW-0963">Cytoplasm</keyword>
<reference evidence="9 10" key="1">
    <citation type="submission" date="2016-12" db="EMBL/GenBank/DDBJ databases">
        <title>Comparison of Traditional DNA-DNA Hybridization with In Silico Genomic Analysis.</title>
        <authorList>
            <person name="Nicholson A.C."/>
            <person name="Humrighouse B.W."/>
            <person name="Graziano J."/>
            <person name="Lasker B."/>
            <person name="Whitney A.M."/>
            <person name="Mcquiston J.R."/>
        </authorList>
    </citation>
    <scope>NUCLEOTIDE SEQUENCE [LARGE SCALE GENOMIC DNA]</scope>
    <source>
        <strain evidence="9 10">H2240</strain>
    </source>
</reference>
<dbReference type="GO" id="GO:0003677">
    <property type="term" value="F:DNA binding"/>
    <property type="evidence" value="ECO:0007669"/>
    <property type="project" value="UniProtKB-KW"/>
</dbReference>
<dbReference type="PANTHER" id="PTHR30204">
    <property type="entry name" value="REDOX-CYCLING DRUG-SENSING TRANSCRIPTIONAL ACTIVATOR SOXR"/>
    <property type="match status" value="1"/>
</dbReference>
<evidence type="ECO:0000256" key="4">
    <source>
        <dbReference type="ARBA" id="ARBA00023125"/>
    </source>
</evidence>
<dbReference type="SUPFAM" id="SSF46955">
    <property type="entry name" value="Putative DNA-binding domain"/>
    <property type="match status" value="1"/>
</dbReference>
<evidence type="ECO:0000259" key="8">
    <source>
        <dbReference type="PROSITE" id="PS50937"/>
    </source>
</evidence>
<dbReference type="SMART" id="SM00422">
    <property type="entry name" value="HTH_MERR"/>
    <property type="match status" value="1"/>
</dbReference>
<dbReference type="RefSeq" id="WP_084684281.1">
    <property type="nucleotide sequence ID" value="NZ_NIPW01000047.1"/>
</dbReference>
<protein>
    <submittedName>
        <fullName evidence="9">Cu(I)-responsive transcriptional regulator</fullName>
    </submittedName>
</protein>
<comment type="caution">
    <text evidence="9">The sequence shown here is derived from an EMBL/GenBank/DDBJ whole genome shotgun (WGS) entry which is preliminary data.</text>
</comment>
<dbReference type="InterPro" id="IPR011789">
    <property type="entry name" value="CueR"/>
</dbReference>
<dbReference type="CDD" id="cd01108">
    <property type="entry name" value="HTH_CueR"/>
    <property type="match status" value="1"/>
</dbReference>
<dbReference type="InterPro" id="IPR000551">
    <property type="entry name" value="MerR-type_HTH_dom"/>
</dbReference>
<dbReference type="GO" id="GO:0005737">
    <property type="term" value="C:cytoplasm"/>
    <property type="evidence" value="ECO:0007669"/>
    <property type="project" value="UniProtKB-SubCell"/>
</dbReference>
<name>A0A212A781_9RHOB</name>
<evidence type="ECO:0000256" key="2">
    <source>
        <dbReference type="ARBA" id="ARBA00022490"/>
    </source>
</evidence>
<dbReference type="AlphaFoldDB" id="A0A212A781"/>
<dbReference type="PROSITE" id="PS00552">
    <property type="entry name" value="HTH_MERR_1"/>
    <property type="match status" value="1"/>
</dbReference>
<dbReference type="PRINTS" id="PR00040">
    <property type="entry name" value="HTHMERR"/>
</dbReference>
<evidence type="ECO:0000256" key="3">
    <source>
        <dbReference type="ARBA" id="ARBA00023015"/>
    </source>
</evidence>
<evidence type="ECO:0000256" key="7">
    <source>
        <dbReference type="SAM" id="MobiDB-lite"/>
    </source>
</evidence>
<dbReference type="GO" id="GO:0005507">
    <property type="term" value="F:copper ion binding"/>
    <property type="evidence" value="ECO:0007669"/>
    <property type="project" value="InterPro"/>
</dbReference>
<keyword evidence="6" id="KW-0175">Coiled coil</keyword>
<dbReference type="PANTHER" id="PTHR30204:SF94">
    <property type="entry name" value="HEAVY METAL-DEPENDENT TRANSCRIPTIONAL REGULATOR HI_0293-RELATED"/>
    <property type="match status" value="1"/>
</dbReference>
<evidence type="ECO:0000256" key="1">
    <source>
        <dbReference type="ARBA" id="ARBA00004496"/>
    </source>
</evidence>